<proteinExistence type="inferred from homology"/>
<dbReference type="NCBIfam" id="TIGR00836">
    <property type="entry name" value="amt"/>
    <property type="match status" value="1"/>
</dbReference>
<keyword evidence="9" id="KW-1185">Reference proteome</keyword>
<feature type="transmembrane region" description="Helical" evidence="6">
    <location>
        <begin position="138"/>
        <end position="158"/>
    </location>
</feature>
<dbReference type="GO" id="GO:0008519">
    <property type="term" value="F:ammonium channel activity"/>
    <property type="evidence" value="ECO:0007669"/>
    <property type="project" value="InterPro"/>
</dbReference>
<organism evidence="8 9">
    <name type="scientific">Cronartium quercuum f. sp. fusiforme G11</name>
    <dbReference type="NCBI Taxonomy" id="708437"/>
    <lineage>
        <taxon>Eukaryota</taxon>
        <taxon>Fungi</taxon>
        <taxon>Dikarya</taxon>
        <taxon>Basidiomycota</taxon>
        <taxon>Pucciniomycotina</taxon>
        <taxon>Pucciniomycetes</taxon>
        <taxon>Pucciniales</taxon>
        <taxon>Coleosporiaceae</taxon>
        <taxon>Cronartium</taxon>
    </lineage>
</organism>
<keyword evidence="4 6" id="KW-1133">Transmembrane helix</keyword>
<feature type="transmembrane region" description="Helical" evidence="6">
    <location>
        <begin position="81"/>
        <end position="99"/>
    </location>
</feature>
<evidence type="ECO:0000256" key="1">
    <source>
        <dbReference type="ARBA" id="ARBA00004141"/>
    </source>
</evidence>
<feature type="transmembrane region" description="Helical" evidence="6">
    <location>
        <begin position="201"/>
        <end position="222"/>
    </location>
</feature>
<dbReference type="GO" id="GO:0005886">
    <property type="term" value="C:plasma membrane"/>
    <property type="evidence" value="ECO:0007669"/>
    <property type="project" value="UniProtKB-SubCell"/>
</dbReference>
<evidence type="ECO:0000313" key="8">
    <source>
        <dbReference type="EMBL" id="KAG0139710.1"/>
    </source>
</evidence>
<dbReference type="SUPFAM" id="SSF111352">
    <property type="entry name" value="Ammonium transporter"/>
    <property type="match status" value="1"/>
</dbReference>
<keyword evidence="6" id="KW-0924">Ammonia transport</keyword>
<keyword evidence="6" id="KW-0813">Transport</keyword>
<comment type="similarity">
    <text evidence="2 6">Belongs to the ammonia transporter channel (TC 1.A.11.2) family.</text>
</comment>
<evidence type="ECO:0000256" key="5">
    <source>
        <dbReference type="ARBA" id="ARBA00023136"/>
    </source>
</evidence>
<dbReference type="InterPro" id="IPR001905">
    <property type="entry name" value="Ammonium_transpt"/>
</dbReference>
<evidence type="ECO:0000256" key="4">
    <source>
        <dbReference type="ARBA" id="ARBA00022989"/>
    </source>
</evidence>
<comment type="subcellular location">
    <subcellularLocation>
        <location evidence="6">Cell membrane</location>
        <topology evidence="6">Multi-pass membrane protein</topology>
    </subcellularLocation>
    <subcellularLocation>
        <location evidence="1">Membrane</location>
        <topology evidence="1">Multi-pass membrane protein</topology>
    </subcellularLocation>
</comment>
<keyword evidence="5 6" id="KW-0472">Membrane</keyword>
<evidence type="ECO:0000256" key="6">
    <source>
        <dbReference type="RuleBase" id="RU362002"/>
    </source>
</evidence>
<accession>A0A9P6N5K1</accession>
<feature type="transmembrane region" description="Helical" evidence="6">
    <location>
        <begin position="401"/>
        <end position="425"/>
    </location>
</feature>
<feature type="transmembrane region" description="Helical" evidence="6">
    <location>
        <begin position="354"/>
        <end position="372"/>
    </location>
</feature>
<sequence length="476" mass="51141">MATISYGILADGNSSEFLGASSIISTKGTDVIALQEDGTIFAYNPGDIAYTLVCSALVWFMVPGIAFLYSGTVRGKNALSLLLLPLLAMAVVSLQWWFWGYSLAFSPGANLFIGDLAHVGFENVLSEPEHSTHNKVPGIVFAFFQQQQAALGGAVSIGAAAERGRIGPSLIFIFVWMTIVYCPLVAWIYNPAGWAANWGVLDYGGGVTIEICSGMTGLAYSIFIGRRKGYGMKVHPHNVPHVVLGTAMLWFGWLGLNGCGTFAANVKSALVMIDTHLAACAGGLVWIIMDYRMEGKWSLVGFCLGAISGLVSITPAGYVGASASILIGALASAISNTAVNFRHKLPWDDGLDIFGGHAISGVVGVLLTGVFAQKNIAQVDGFTVIEGGVLNRNYKQLYKQLVWILAGGGWSFVVTYLIMIVINYLPHCHFRANEESETLGMDEDQSGERAYVRGLSHFGHLSVLPLHSRDSMFQFM</sequence>
<keyword evidence="3 6" id="KW-0812">Transmembrane</keyword>
<feature type="transmembrane region" description="Helical" evidence="6">
    <location>
        <begin position="48"/>
        <end position="69"/>
    </location>
</feature>
<comment type="caution">
    <text evidence="8">The sequence shown here is derived from an EMBL/GenBank/DDBJ whole genome shotgun (WGS) entry which is preliminary data.</text>
</comment>
<feature type="transmembrane region" description="Helical" evidence="6">
    <location>
        <begin position="301"/>
        <end position="334"/>
    </location>
</feature>
<dbReference type="Pfam" id="PF00909">
    <property type="entry name" value="Ammonium_transp"/>
    <property type="match status" value="1"/>
</dbReference>
<evidence type="ECO:0000256" key="2">
    <source>
        <dbReference type="ARBA" id="ARBA00005887"/>
    </source>
</evidence>
<evidence type="ECO:0000256" key="3">
    <source>
        <dbReference type="ARBA" id="ARBA00022692"/>
    </source>
</evidence>
<dbReference type="PANTHER" id="PTHR43029">
    <property type="entry name" value="AMMONIUM TRANSPORTER MEP2"/>
    <property type="match status" value="1"/>
</dbReference>
<reference evidence="8" key="1">
    <citation type="submission" date="2013-11" db="EMBL/GenBank/DDBJ databases">
        <title>Genome sequence of the fusiform rust pathogen reveals effectors for host alternation and coevolution with pine.</title>
        <authorList>
            <consortium name="DOE Joint Genome Institute"/>
            <person name="Smith K."/>
            <person name="Pendleton A."/>
            <person name="Kubisiak T."/>
            <person name="Anderson C."/>
            <person name="Salamov A."/>
            <person name="Aerts A."/>
            <person name="Riley R."/>
            <person name="Clum A."/>
            <person name="Lindquist E."/>
            <person name="Ence D."/>
            <person name="Campbell M."/>
            <person name="Kronenberg Z."/>
            <person name="Feau N."/>
            <person name="Dhillon B."/>
            <person name="Hamelin R."/>
            <person name="Burleigh J."/>
            <person name="Smith J."/>
            <person name="Yandell M."/>
            <person name="Nelson C."/>
            <person name="Grigoriev I."/>
            <person name="Davis J."/>
        </authorList>
    </citation>
    <scope>NUCLEOTIDE SEQUENCE</scope>
    <source>
        <strain evidence="8">G11</strain>
    </source>
</reference>
<dbReference type="PANTHER" id="PTHR43029:SF1">
    <property type="entry name" value="AMMONIUM TRANSPORTER AMTB-LIKE DOMAIN-CONTAINING PROTEIN"/>
    <property type="match status" value="1"/>
</dbReference>
<dbReference type="Proteomes" id="UP000886653">
    <property type="component" value="Unassembled WGS sequence"/>
</dbReference>
<feature type="transmembrane region" description="Helical" evidence="6">
    <location>
        <begin position="242"/>
        <end position="263"/>
    </location>
</feature>
<feature type="transmembrane region" description="Helical" evidence="6">
    <location>
        <begin position="170"/>
        <end position="189"/>
    </location>
</feature>
<feature type="transmembrane region" description="Helical" evidence="6">
    <location>
        <begin position="269"/>
        <end position="289"/>
    </location>
</feature>
<evidence type="ECO:0000313" key="9">
    <source>
        <dbReference type="Proteomes" id="UP000886653"/>
    </source>
</evidence>
<dbReference type="Gene3D" id="1.10.3430.10">
    <property type="entry name" value="Ammonium transporter AmtB like domains"/>
    <property type="match status" value="1"/>
</dbReference>
<gene>
    <name evidence="8" type="ORF">CROQUDRAFT_54336</name>
</gene>
<feature type="domain" description="Ammonium transporter AmtB-like" evidence="7">
    <location>
        <begin position="50"/>
        <end position="451"/>
    </location>
</feature>
<protein>
    <recommendedName>
        <fullName evidence="6">Ammonium transporter</fullName>
    </recommendedName>
</protein>
<dbReference type="InterPro" id="IPR029020">
    <property type="entry name" value="Ammonium/urea_transptr"/>
</dbReference>
<dbReference type="InterPro" id="IPR024041">
    <property type="entry name" value="NH4_transpt_AmtB-like_dom"/>
</dbReference>
<evidence type="ECO:0000259" key="7">
    <source>
        <dbReference type="Pfam" id="PF00909"/>
    </source>
</evidence>
<name>A0A9P6N5K1_9BASI</name>
<dbReference type="AlphaFoldDB" id="A0A9P6N5K1"/>
<dbReference type="EMBL" id="MU167533">
    <property type="protein sequence ID" value="KAG0139710.1"/>
    <property type="molecule type" value="Genomic_DNA"/>
</dbReference>
<dbReference type="OrthoDB" id="534912at2759"/>